<accession>S9S7W9</accession>
<name>S9S7W9_9RHOB</name>
<evidence type="ECO:0000313" key="3">
    <source>
        <dbReference type="EMBL" id="EPX82339.1"/>
    </source>
</evidence>
<reference evidence="4" key="1">
    <citation type="journal article" date="2014" name="Stand. Genomic Sci.">
        <title>Genome sequence of the exopolysaccharide-producing Salipiger mucosus type strain (DSM 16094(T)), a moderately halophilic member of the Roseobacter clade.</title>
        <authorList>
            <person name="Riedel T."/>
            <person name="Spring S."/>
            <person name="Fiebig A."/>
            <person name="Petersen J."/>
            <person name="Kyrpides N.C."/>
            <person name="Goker M."/>
            <person name="Klenk H.P."/>
        </authorList>
    </citation>
    <scope>NUCLEOTIDE SEQUENCE [LARGE SCALE GENOMIC DNA]</scope>
    <source>
        <strain evidence="4">DSM 16094</strain>
    </source>
</reference>
<organism evidence="3 4">
    <name type="scientific">Salipiger mucosus DSM 16094</name>
    <dbReference type="NCBI Taxonomy" id="1123237"/>
    <lineage>
        <taxon>Bacteria</taxon>
        <taxon>Pseudomonadati</taxon>
        <taxon>Pseudomonadota</taxon>
        <taxon>Alphaproteobacteria</taxon>
        <taxon>Rhodobacterales</taxon>
        <taxon>Roseobacteraceae</taxon>
        <taxon>Salipiger</taxon>
    </lineage>
</organism>
<dbReference type="PANTHER" id="PTHR46401">
    <property type="entry name" value="GLYCOSYLTRANSFERASE WBBK-RELATED"/>
    <property type="match status" value="1"/>
</dbReference>
<keyword evidence="4" id="KW-1185">Reference proteome</keyword>
<proteinExistence type="predicted"/>
<sequence length="365" mass="39953">MEYAYLSRLLAEDVPLFGLVRSTLGFILLDAAGCADFRRRLDAQDWAPPDRLSRLRRGTDPTRARAEAGLRRVALARTLKAQLPEGIAYINTGHTNLTDRTVAALKGIPGARISVLLHDTIPLDFPEYAAEGVPERFRAFLELAGAEASLLICNSHVTEADVQRLLAPQGLHPETVVAPLGLDRPQPGRAPRGPWTGKPFFVVLGTIEPRKNHALLLDIWERERPEAHLLICGTRGWNNADVFARLDRGIPGVHERPGCSDAEVFALLADSAGLLFPSHAEGYGLPPLEAAALGVPVVASDLPVVHETLGDIPVYAAVTDRYRWIETIKRLTEEHRAAPDTRDDRAGGFAPPTWDSHFKTVLTLT</sequence>
<dbReference type="PANTHER" id="PTHR46401:SF2">
    <property type="entry name" value="GLYCOSYLTRANSFERASE WBBK-RELATED"/>
    <property type="match status" value="1"/>
</dbReference>
<dbReference type="Proteomes" id="UP000015347">
    <property type="component" value="Unassembled WGS sequence"/>
</dbReference>
<dbReference type="AlphaFoldDB" id="S9S7W9"/>
<dbReference type="Pfam" id="PF00534">
    <property type="entry name" value="Glycos_transf_1"/>
    <property type="match status" value="1"/>
</dbReference>
<dbReference type="SUPFAM" id="SSF53756">
    <property type="entry name" value="UDP-Glycosyltransferase/glycogen phosphorylase"/>
    <property type="match status" value="1"/>
</dbReference>
<dbReference type="GO" id="GO:0016757">
    <property type="term" value="F:glycosyltransferase activity"/>
    <property type="evidence" value="ECO:0007669"/>
    <property type="project" value="InterPro"/>
</dbReference>
<keyword evidence="1 3" id="KW-0808">Transferase</keyword>
<dbReference type="HOGENOM" id="CLU_009583_34_0_5"/>
<dbReference type="STRING" id="1123237.Salmuc_04064"/>
<evidence type="ECO:0000256" key="1">
    <source>
        <dbReference type="ARBA" id="ARBA00022679"/>
    </source>
</evidence>
<dbReference type="eggNOG" id="COG0438">
    <property type="taxonomic scope" value="Bacteria"/>
</dbReference>
<dbReference type="Gene3D" id="3.40.50.2000">
    <property type="entry name" value="Glycogen Phosphorylase B"/>
    <property type="match status" value="1"/>
</dbReference>
<gene>
    <name evidence="3" type="ORF">Salmuc_04064</name>
</gene>
<dbReference type="EMBL" id="APVH01000023">
    <property type="protein sequence ID" value="EPX82339.1"/>
    <property type="molecule type" value="Genomic_DNA"/>
</dbReference>
<evidence type="ECO:0000259" key="2">
    <source>
        <dbReference type="Pfam" id="PF00534"/>
    </source>
</evidence>
<comment type="caution">
    <text evidence="3">The sequence shown here is derived from an EMBL/GenBank/DDBJ whole genome shotgun (WGS) entry which is preliminary data.</text>
</comment>
<protein>
    <submittedName>
        <fullName evidence="3">Glycosyl transferase, group 1</fullName>
    </submittedName>
</protein>
<feature type="domain" description="Glycosyl transferase family 1" evidence="2">
    <location>
        <begin position="196"/>
        <end position="311"/>
    </location>
</feature>
<evidence type="ECO:0000313" key="4">
    <source>
        <dbReference type="Proteomes" id="UP000015347"/>
    </source>
</evidence>
<dbReference type="InterPro" id="IPR001296">
    <property type="entry name" value="Glyco_trans_1"/>
</dbReference>